<reference evidence="3" key="1">
    <citation type="submission" date="2016-11" db="UniProtKB">
        <authorList>
            <consortium name="WormBaseParasite"/>
        </authorList>
    </citation>
    <scope>IDENTIFICATION</scope>
</reference>
<feature type="compositionally biased region" description="Basic and acidic residues" evidence="1">
    <location>
        <begin position="226"/>
        <end position="241"/>
    </location>
</feature>
<dbReference type="AlphaFoldDB" id="A0A1I7TKL5"/>
<evidence type="ECO:0000256" key="1">
    <source>
        <dbReference type="SAM" id="MobiDB-lite"/>
    </source>
</evidence>
<proteinExistence type="predicted"/>
<dbReference type="STRING" id="1561998.A0A1I7TKL5"/>
<dbReference type="Gene3D" id="1.10.10.1210">
    <property type="entry name" value="MAGE homology domain, winged helix WH2 motif"/>
    <property type="match status" value="1"/>
</dbReference>
<sequence>MSDDEDIQTSREEDVLSYEIFFWIVRTINEKGVVKISELRKLYQKVVAKDKSLQIRPLQELLNLVNENLLHWQGWSAVMQDDRMTYVKIDGKKSFNKAVSSETERTLGLLEIVLMYVFVSTKPNSQHPGVPHDDLMAFLESSMSIHDDQKLPQSQLDSLKKLISPSPRADFIKKGYLSFSKSMENEEEVFRYEWGVAARQTVDAVQLVKVFQKLTGMEPTQLKEQMERAKLLESEQEESIKRGAVLPTRGK</sequence>
<organism evidence="2 3">
    <name type="scientific">Caenorhabditis tropicalis</name>
    <dbReference type="NCBI Taxonomy" id="1561998"/>
    <lineage>
        <taxon>Eukaryota</taxon>
        <taxon>Metazoa</taxon>
        <taxon>Ecdysozoa</taxon>
        <taxon>Nematoda</taxon>
        <taxon>Chromadorea</taxon>
        <taxon>Rhabditida</taxon>
        <taxon>Rhabditina</taxon>
        <taxon>Rhabditomorpha</taxon>
        <taxon>Rhabditoidea</taxon>
        <taxon>Rhabditidae</taxon>
        <taxon>Peloderinae</taxon>
        <taxon>Caenorhabditis</taxon>
    </lineage>
</organism>
<dbReference type="Proteomes" id="UP000095282">
    <property type="component" value="Unplaced"/>
</dbReference>
<keyword evidence="2" id="KW-1185">Reference proteome</keyword>
<dbReference type="WBParaSite" id="Csp11.Scaffold627.g6836.t1">
    <property type="protein sequence ID" value="Csp11.Scaffold627.g6836.t1"/>
    <property type="gene ID" value="Csp11.Scaffold627.g6836"/>
</dbReference>
<feature type="region of interest" description="Disordered" evidence="1">
    <location>
        <begin position="226"/>
        <end position="251"/>
    </location>
</feature>
<name>A0A1I7TKL5_9PELO</name>
<dbReference type="eggNOG" id="ENOG502T2TM">
    <property type="taxonomic scope" value="Eukaryota"/>
</dbReference>
<evidence type="ECO:0000313" key="2">
    <source>
        <dbReference type="Proteomes" id="UP000095282"/>
    </source>
</evidence>
<accession>A0A1I7TKL5</accession>
<evidence type="ECO:0000313" key="3">
    <source>
        <dbReference type="WBParaSite" id="Csp11.Scaffold627.g6836.t1"/>
    </source>
</evidence>
<protein>
    <submittedName>
        <fullName evidence="3">MAGE domain-containing protein</fullName>
    </submittedName>
</protein>
<dbReference type="InterPro" id="IPR041899">
    <property type="entry name" value="MAGE_WH2"/>
</dbReference>